<keyword evidence="7 8" id="KW-0472">Membrane</keyword>
<dbReference type="InterPro" id="IPR050297">
    <property type="entry name" value="LipidA_mod_glycosyltrf_83"/>
</dbReference>
<evidence type="ECO:0000256" key="4">
    <source>
        <dbReference type="ARBA" id="ARBA00022679"/>
    </source>
</evidence>
<keyword evidence="3" id="KW-0328">Glycosyltransferase</keyword>
<comment type="subcellular location">
    <subcellularLocation>
        <location evidence="1">Cell membrane</location>
        <topology evidence="1">Multi-pass membrane protein</topology>
    </subcellularLocation>
</comment>
<reference evidence="11" key="1">
    <citation type="submission" date="2016-11" db="EMBL/GenBank/DDBJ databases">
        <authorList>
            <person name="Shukria A."/>
            <person name="Stevens D.C."/>
        </authorList>
    </citation>
    <scope>NUCLEOTIDE SEQUENCE [LARGE SCALE GENOMIC DNA]</scope>
    <source>
        <strain evidence="11">Cbfe23</strain>
    </source>
</reference>
<evidence type="ECO:0000256" key="2">
    <source>
        <dbReference type="ARBA" id="ARBA00022475"/>
    </source>
</evidence>
<dbReference type="EMBL" id="MPIN01000001">
    <property type="protein sequence ID" value="OJH42446.1"/>
    <property type="molecule type" value="Genomic_DNA"/>
</dbReference>
<reference evidence="10 11" key="2">
    <citation type="submission" date="2016-12" db="EMBL/GenBank/DDBJ databases">
        <title>Draft Genome Sequence of Cystobacter ferrugineus Strain Cbfe23.</title>
        <authorList>
            <person name="Akbar S."/>
            <person name="Dowd S.E."/>
            <person name="Stevens D.C."/>
        </authorList>
    </citation>
    <scope>NUCLEOTIDE SEQUENCE [LARGE SCALE GENOMIC DNA]</scope>
    <source>
        <strain evidence="10 11">Cbfe23</strain>
    </source>
</reference>
<dbReference type="GO" id="GO:0005886">
    <property type="term" value="C:plasma membrane"/>
    <property type="evidence" value="ECO:0007669"/>
    <property type="project" value="UniProtKB-SubCell"/>
</dbReference>
<sequence>MGAAVVLLLSPSLTAQLVNWRESDVLMVGRNFCRGNNPLWLPEISQAGEGPAITGMEFPIINYLTGHLACGGAAQVIVSRVLILVLGLIGLFSLAALARRHLGAAGAWTAIVGYAFSPVVFFYARTIQPDVPSLSLGLLALDLFDRSLPENAPTRWPLYFGSAVAMTLGALIKLPIITYGLPLVLWLYFRRGKAALRPSAYWLYLPLSVLPPLAWYAYARALQDKYGVHYFYLGTSFQSLLASWRDPSFYNRIYVQRLFDSYACPLLSVLGVGFLLVRWRRTPGWIRALVISANVFFFLGGESAAWHTSYGLVAVPAVVLSAGVAVDALLSRARSRVWHHVATVGLLLVAAFGLWRTRSWFSPSDAAVAFEEAKQRHDEVSAADARVLVLSDGDPKVLWYLDRKGWVMWPDAVEQWIGEGHGAPRTAAIDVLRLKTPQLRERARTALAEHGYRPLLERAQVELWTRERVD</sequence>
<evidence type="ECO:0000256" key="5">
    <source>
        <dbReference type="ARBA" id="ARBA00022692"/>
    </source>
</evidence>
<feature type="transmembrane region" description="Helical" evidence="8">
    <location>
        <begin position="201"/>
        <end position="218"/>
    </location>
</feature>
<feature type="transmembrane region" description="Helical" evidence="8">
    <location>
        <begin position="77"/>
        <end position="98"/>
    </location>
</feature>
<dbReference type="Pfam" id="PF13231">
    <property type="entry name" value="PMT_2"/>
    <property type="match status" value="1"/>
</dbReference>
<organism evidence="10 11">
    <name type="scientific">Cystobacter ferrugineus</name>
    <dbReference type="NCBI Taxonomy" id="83449"/>
    <lineage>
        <taxon>Bacteria</taxon>
        <taxon>Pseudomonadati</taxon>
        <taxon>Myxococcota</taxon>
        <taxon>Myxococcia</taxon>
        <taxon>Myxococcales</taxon>
        <taxon>Cystobacterineae</taxon>
        <taxon>Archangiaceae</taxon>
        <taxon>Cystobacter</taxon>
    </lineage>
</organism>
<dbReference type="PANTHER" id="PTHR33908:SF11">
    <property type="entry name" value="MEMBRANE PROTEIN"/>
    <property type="match status" value="1"/>
</dbReference>
<protein>
    <recommendedName>
        <fullName evidence="9">Glycosyltransferase RgtA/B/C/D-like domain-containing protein</fullName>
    </recommendedName>
</protein>
<keyword evidence="6 8" id="KW-1133">Transmembrane helix</keyword>
<feature type="transmembrane region" description="Helical" evidence="8">
    <location>
        <begin position="156"/>
        <end position="189"/>
    </location>
</feature>
<evidence type="ECO:0000256" key="7">
    <source>
        <dbReference type="ARBA" id="ARBA00023136"/>
    </source>
</evidence>
<keyword evidence="11" id="KW-1185">Reference proteome</keyword>
<feature type="transmembrane region" description="Helical" evidence="8">
    <location>
        <begin position="337"/>
        <end position="355"/>
    </location>
</feature>
<feature type="transmembrane region" description="Helical" evidence="8">
    <location>
        <begin position="105"/>
        <end position="124"/>
    </location>
</feature>
<feature type="domain" description="Glycosyltransferase RgtA/B/C/D-like" evidence="9">
    <location>
        <begin position="80"/>
        <end position="209"/>
    </location>
</feature>
<evidence type="ECO:0000256" key="1">
    <source>
        <dbReference type="ARBA" id="ARBA00004651"/>
    </source>
</evidence>
<evidence type="ECO:0000313" key="10">
    <source>
        <dbReference type="EMBL" id="OJH42446.1"/>
    </source>
</evidence>
<evidence type="ECO:0000256" key="3">
    <source>
        <dbReference type="ARBA" id="ARBA00022676"/>
    </source>
</evidence>
<accession>A0A1L9BJR2</accession>
<feature type="transmembrane region" description="Helical" evidence="8">
    <location>
        <begin position="259"/>
        <end position="277"/>
    </location>
</feature>
<name>A0A1L9BJR2_9BACT</name>
<keyword evidence="5 8" id="KW-0812">Transmembrane</keyword>
<comment type="caution">
    <text evidence="10">The sequence shown here is derived from an EMBL/GenBank/DDBJ whole genome shotgun (WGS) entry which is preliminary data.</text>
</comment>
<gene>
    <name evidence="10" type="ORF">BON30_04430</name>
</gene>
<keyword evidence="4" id="KW-0808">Transferase</keyword>
<dbReference type="PANTHER" id="PTHR33908">
    <property type="entry name" value="MANNOSYLTRANSFERASE YKCB-RELATED"/>
    <property type="match status" value="1"/>
</dbReference>
<evidence type="ECO:0000256" key="6">
    <source>
        <dbReference type="ARBA" id="ARBA00022989"/>
    </source>
</evidence>
<proteinExistence type="predicted"/>
<dbReference type="GO" id="GO:0009103">
    <property type="term" value="P:lipopolysaccharide biosynthetic process"/>
    <property type="evidence" value="ECO:0007669"/>
    <property type="project" value="UniProtKB-ARBA"/>
</dbReference>
<evidence type="ECO:0000313" key="11">
    <source>
        <dbReference type="Proteomes" id="UP000182229"/>
    </source>
</evidence>
<feature type="transmembrane region" description="Helical" evidence="8">
    <location>
        <begin position="284"/>
        <end position="304"/>
    </location>
</feature>
<dbReference type="STRING" id="83449.BON30_04430"/>
<dbReference type="GO" id="GO:0016763">
    <property type="term" value="F:pentosyltransferase activity"/>
    <property type="evidence" value="ECO:0007669"/>
    <property type="project" value="TreeGrafter"/>
</dbReference>
<evidence type="ECO:0000256" key="8">
    <source>
        <dbReference type="SAM" id="Phobius"/>
    </source>
</evidence>
<feature type="transmembrane region" description="Helical" evidence="8">
    <location>
        <begin position="310"/>
        <end position="330"/>
    </location>
</feature>
<dbReference type="AlphaFoldDB" id="A0A1L9BJR2"/>
<keyword evidence="2" id="KW-1003">Cell membrane</keyword>
<evidence type="ECO:0000259" key="9">
    <source>
        <dbReference type="Pfam" id="PF13231"/>
    </source>
</evidence>
<dbReference type="InterPro" id="IPR038731">
    <property type="entry name" value="RgtA/B/C-like"/>
</dbReference>
<dbReference type="Proteomes" id="UP000182229">
    <property type="component" value="Unassembled WGS sequence"/>
</dbReference>